<proteinExistence type="predicted"/>
<dbReference type="PATRIC" id="fig|997894.4.peg.4576"/>
<dbReference type="HOGENOM" id="CLU_707328_0_0_9"/>
<keyword evidence="2" id="KW-0472">Membrane</keyword>
<comment type="caution">
    <text evidence="3">The sequence shown here is derived from an EMBL/GenBank/DDBJ whole genome shotgun (WGS) entry which is preliminary data.</text>
</comment>
<feature type="compositionally biased region" description="Basic and acidic residues" evidence="1">
    <location>
        <begin position="277"/>
        <end position="286"/>
    </location>
</feature>
<reference evidence="3 4" key="1">
    <citation type="submission" date="2013-01" db="EMBL/GenBank/DDBJ databases">
        <title>The Genome Sequence of Clostridium bolteae 90A9.</title>
        <authorList>
            <consortium name="The Broad Institute Genome Sequencing Platform"/>
            <person name="Earl A."/>
            <person name="Ward D."/>
            <person name="Feldgarden M."/>
            <person name="Gevers D."/>
            <person name="Courvalin P."/>
            <person name="Lambert T."/>
            <person name="Walker B."/>
            <person name="Young S.K."/>
            <person name="Zeng Q."/>
            <person name="Gargeya S."/>
            <person name="Fitzgerald M."/>
            <person name="Haas B."/>
            <person name="Abouelleil A."/>
            <person name="Alvarado L."/>
            <person name="Arachchi H.M."/>
            <person name="Berlin A.M."/>
            <person name="Chapman S.B."/>
            <person name="Dewar J."/>
            <person name="Goldberg J."/>
            <person name="Griggs A."/>
            <person name="Gujja S."/>
            <person name="Hansen M."/>
            <person name="Howarth C."/>
            <person name="Imamovic A."/>
            <person name="Larimer J."/>
            <person name="McCowan C."/>
            <person name="Murphy C."/>
            <person name="Neiman D."/>
            <person name="Pearson M."/>
            <person name="Priest M."/>
            <person name="Roberts A."/>
            <person name="Saif S."/>
            <person name="Shea T."/>
            <person name="Sisk P."/>
            <person name="Sykes S."/>
            <person name="Wortman J."/>
            <person name="Nusbaum C."/>
            <person name="Birren B."/>
        </authorList>
    </citation>
    <scope>NUCLEOTIDE SEQUENCE [LARGE SCALE GENOMIC DNA]</scope>
    <source>
        <strain evidence="3 4">90A9</strain>
    </source>
</reference>
<evidence type="ECO:0000313" key="4">
    <source>
        <dbReference type="Proteomes" id="UP000013126"/>
    </source>
</evidence>
<accession>R0BFL4</accession>
<keyword evidence="2" id="KW-0812">Transmembrane</keyword>
<feature type="transmembrane region" description="Helical" evidence="2">
    <location>
        <begin position="7"/>
        <end position="30"/>
    </location>
</feature>
<dbReference type="OrthoDB" id="9998102at2"/>
<gene>
    <name evidence="3" type="ORF">HMPREF1085_04391</name>
</gene>
<keyword evidence="4" id="KW-1185">Reference proteome</keyword>
<feature type="transmembrane region" description="Helical" evidence="2">
    <location>
        <begin position="170"/>
        <end position="194"/>
    </location>
</feature>
<evidence type="ECO:0000256" key="1">
    <source>
        <dbReference type="SAM" id="MobiDB-lite"/>
    </source>
</evidence>
<dbReference type="Proteomes" id="UP000013126">
    <property type="component" value="Unassembled WGS sequence"/>
</dbReference>
<dbReference type="RefSeq" id="WP_002577201.1">
    <property type="nucleotide sequence ID" value="NZ_KB851182.1"/>
</dbReference>
<keyword evidence="2" id="KW-1133">Transmembrane helix</keyword>
<dbReference type="GeneID" id="23115497"/>
<name>R0BFL4_9FIRM</name>
<feature type="compositionally biased region" description="Basic and acidic residues" evidence="1">
    <location>
        <begin position="295"/>
        <end position="304"/>
    </location>
</feature>
<evidence type="ECO:0000256" key="2">
    <source>
        <dbReference type="SAM" id="Phobius"/>
    </source>
</evidence>
<protein>
    <submittedName>
        <fullName evidence="3">Uncharacterized protein</fullName>
    </submittedName>
</protein>
<evidence type="ECO:0000313" key="3">
    <source>
        <dbReference type="EMBL" id="ENZ47518.1"/>
    </source>
</evidence>
<sequence length="400" mass="45843">MEKKKKWMIFGGTVVVVVGVFLCIAALFLYKGVTLFFDREIVADQYLEQMTSAASQGDRDAMRSLYMPGAVPKEHMERQIQENVDIWGKSQLDSFKKKGLNIRTSTKNGVKTKSVECSYGIKTEDGQRFTAILNRMESSDGNQGIISFSIRDNVSLNPQGTLRSISHWNVFQWGLFLLSLIMIFSTIATAIICYRQNPRYKWGWIILILIAYLSMGFSVIRTPNTWEFKVNWSAATVRLSRYVTYENGSREFRLFLPAGMAVYWIMKKRLDRESVHKKYGDREAAPKKHGNWESGQEKRGSRESVHRKHENQEAGLENRAGRDTGPENRAGRDTGPENRADQETGPENRADQETGPENRADQETGPENRADRETGPENRAGQETRREQRPDTDRESWRIP</sequence>
<dbReference type="AlphaFoldDB" id="R0BFL4"/>
<feature type="compositionally biased region" description="Basic and acidic residues" evidence="1">
    <location>
        <begin position="319"/>
        <end position="400"/>
    </location>
</feature>
<feature type="transmembrane region" description="Helical" evidence="2">
    <location>
        <begin position="201"/>
        <end position="220"/>
    </location>
</feature>
<organism evidence="3 4">
    <name type="scientific">Enterocloster bolteae 90A9</name>
    <dbReference type="NCBI Taxonomy" id="997894"/>
    <lineage>
        <taxon>Bacteria</taxon>
        <taxon>Bacillati</taxon>
        <taxon>Bacillota</taxon>
        <taxon>Clostridia</taxon>
        <taxon>Lachnospirales</taxon>
        <taxon>Lachnospiraceae</taxon>
        <taxon>Enterocloster</taxon>
    </lineage>
</organism>
<feature type="region of interest" description="Disordered" evidence="1">
    <location>
        <begin position="277"/>
        <end position="400"/>
    </location>
</feature>
<dbReference type="EMBL" id="AGYH01000015">
    <property type="protein sequence ID" value="ENZ47518.1"/>
    <property type="molecule type" value="Genomic_DNA"/>
</dbReference>